<dbReference type="PROSITE" id="PS51626">
    <property type="entry name" value="SAM_MT_TRM1"/>
    <property type="match status" value="1"/>
</dbReference>
<dbReference type="GO" id="GO:0160104">
    <property type="term" value="F:tRNA (guanine(26)-N2)-dimethyltransferase activity"/>
    <property type="evidence" value="ECO:0007669"/>
    <property type="project" value="UniProtKB-EC"/>
</dbReference>
<keyword evidence="12" id="KW-1185">Reference proteome</keyword>
<dbReference type="EMBL" id="MLYV02001019">
    <property type="protein sequence ID" value="PSR74130.1"/>
    <property type="molecule type" value="Genomic_DNA"/>
</dbReference>
<keyword evidence="1 9" id="KW-0820">tRNA-binding</keyword>
<dbReference type="AlphaFoldDB" id="A0A2R6NNV7"/>
<evidence type="ECO:0000256" key="10">
    <source>
        <dbReference type="SAM" id="MobiDB-lite"/>
    </source>
</evidence>
<evidence type="ECO:0000256" key="7">
    <source>
        <dbReference type="ARBA" id="ARBA00039099"/>
    </source>
</evidence>
<protein>
    <recommendedName>
        <fullName evidence="7">tRNA (guanine(26)-N(2))-dimethyltransferase</fullName>
        <ecNumber evidence="7">2.1.1.216</ecNumber>
    </recommendedName>
</protein>
<evidence type="ECO:0000256" key="9">
    <source>
        <dbReference type="PROSITE-ProRule" id="PRU00958"/>
    </source>
</evidence>
<dbReference type="Gene3D" id="3.40.50.150">
    <property type="entry name" value="Vaccinia Virus protein VP39"/>
    <property type="match status" value="1"/>
</dbReference>
<evidence type="ECO:0000256" key="1">
    <source>
        <dbReference type="ARBA" id="ARBA00022555"/>
    </source>
</evidence>
<dbReference type="STRING" id="98765.A0A2R6NNV7"/>
<evidence type="ECO:0000256" key="8">
    <source>
        <dbReference type="ARBA" id="ARBA00051897"/>
    </source>
</evidence>
<dbReference type="GO" id="GO:0000049">
    <property type="term" value="F:tRNA binding"/>
    <property type="evidence" value="ECO:0007669"/>
    <property type="project" value="UniProtKB-UniRule"/>
</dbReference>
<dbReference type="OrthoDB" id="6349953at2759"/>
<dbReference type="PANTHER" id="PTHR10631:SF3">
    <property type="entry name" value="TRNA (GUANINE(26)-N(2))-DIMETHYLTRANSFERASE"/>
    <property type="match status" value="1"/>
</dbReference>
<comment type="similarity">
    <text evidence="9">Belongs to the class I-like SAM-binding methyltransferase superfamily. Trm1 family.</text>
</comment>
<name>A0A2R6NNV7_9APHY</name>
<dbReference type="SUPFAM" id="SSF53335">
    <property type="entry name" value="S-adenosyl-L-methionine-dependent methyltransferases"/>
    <property type="match status" value="1"/>
</dbReference>
<dbReference type="InterPro" id="IPR029063">
    <property type="entry name" value="SAM-dependent_MTases_sf"/>
</dbReference>
<evidence type="ECO:0000256" key="6">
    <source>
        <dbReference type="ARBA" id="ARBA00022884"/>
    </source>
</evidence>
<keyword evidence="5 9" id="KW-0819">tRNA processing</keyword>
<sequence length="205" mass="22416">MSTQAQPTIIVPAGFSLHSENTAHILLPNDNGAFLNPVQEFNRDLSVACIRTWGDQMNELRRNKWAKKLQKNSVGPSTSEDVQTTETSPAGPSAMLVDAAPQIPDLKPHKFVILEALSATGLRSIRYAKEIPLVKYVIANDLSSSATEAMRRNVEINGLGPQPIIEVDSTEPLDGKQKTAKSDLGKVRVNEGDAWYVIDNVNRVS</sequence>
<evidence type="ECO:0000313" key="11">
    <source>
        <dbReference type="EMBL" id="PSR74130.1"/>
    </source>
</evidence>
<evidence type="ECO:0000256" key="5">
    <source>
        <dbReference type="ARBA" id="ARBA00022694"/>
    </source>
</evidence>
<feature type="compositionally biased region" description="Polar residues" evidence="10">
    <location>
        <begin position="71"/>
        <end position="90"/>
    </location>
</feature>
<evidence type="ECO:0000313" key="12">
    <source>
        <dbReference type="Proteomes" id="UP000186601"/>
    </source>
</evidence>
<dbReference type="GO" id="GO:0005634">
    <property type="term" value="C:nucleus"/>
    <property type="evidence" value="ECO:0007669"/>
    <property type="project" value="TreeGrafter"/>
</dbReference>
<dbReference type="EC" id="2.1.1.216" evidence="7"/>
<proteinExistence type="inferred from homology"/>
<organism evidence="11 12">
    <name type="scientific">Hermanssonia centrifuga</name>
    <dbReference type="NCBI Taxonomy" id="98765"/>
    <lineage>
        <taxon>Eukaryota</taxon>
        <taxon>Fungi</taxon>
        <taxon>Dikarya</taxon>
        <taxon>Basidiomycota</taxon>
        <taxon>Agaricomycotina</taxon>
        <taxon>Agaricomycetes</taxon>
        <taxon>Polyporales</taxon>
        <taxon>Meruliaceae</taxon>
        <taxon>Hermanssonia</taxon>
    </lineage>
</organism>
<accession>A0A2R6NNV7</accession>
<gene>
    <name evidence="11" type="ORF">PHLCEN_2v10086</name>
</gene>
<dbReference type="PANTHER" id="PTHR10631">
    <property type="entry name" value="N 2 ,N 2 -DIMETHYLGUANOSINE TRNA METHYLTRANSFERASE"/>
    <property type="match status" value="1"/>
</dbReference>
<evidence type="ECO:0000256" key="3">
    <source>
        <dbReference type="ARBA" id="ARBA00022679"/>
    </source>
</evidence>
<dbReference type="InterPro" id="IPR002905">
    <property type="entry name" value="Trm1"/>
</dbReference>
<evidence type="ECO:0000256" key="4">
    <source>
        <dbReference type="ARBA" id="ARBA00022691"/>
    </source>
</evidence>
<comment type="caution">
    <text evidence="11">The sequence shown here is derived from an EMBL/GenBank/DDBJ whole genome shotgun (WGS) entry which is preliminary data.</text>
</comment>
<dbReference type="Proteomes" id="UP000186601">
    <property type="component" value="Unassembled WGS sequence"/>
</dbReference>
<keyword evidence="2 9" id="KW-0489">Methyltransferase</keyword>
<dbReference type="Pfam" id="PF02005">
    <property type="entry name" value="TRM"/>
    <property type="match status" value="1"/>
</dbReference>
<dbReference type="GO" id="GO:0002940">
    <property type="term" value="P:tRNA N2-guanine methylation"/>
    <property type="evidence" value="ECO:0007669"/>
    <property type="project" value="TreeGrafter"/>
</dbReference>
<evidence type="ECO:0000256" key="2">
    <source>
        <dbReference type="ARBA" id="ARBA00022603"/>
    </source>
</evidence>
<comment type="catalytic activity">
    <reaction evidence="8">
        <text>guanosine(26) in tRNA + 2 S-adenosyl-L-methionine = N(2)-dimethylguanosine(26) in tRNA + 2 S-adenosyl-L-homocysteine + 2 H(+)</text>
        <dbReference type="Rhea" id="RHEA:43140"/>
        <dbReference type="Rhea" id="RHEA-COMP:10359"/>
        <dbReference type="Rhea" id="RHEA-COMP:10360"/>
        <dbReference type="ChEBI" id="CHEBI:15378"/>
        <dbReference type="ChEBI" id="CHEBI:57856"/>
        <dbReference type="ChEBI" id="CHEBI:59789"/>
        <dbReference type="ChEBI" id="CHEBI:74269"/>
        <dbReference type="ChEBI" id="CHEBI:74513"/>
        <dbReference type="EC" id="2.1.1.216"/>
    </reaction>
</comment>
<keyword evidence="4 9" id="KW-0949">S-adenosyl-L-methionine</keyword>
<keyword evidence="6 9" id="KW-0694">RNA-binding</keyword>
<keyword evidence="3 9" id="KW-0808">Transferase</keyword>
<feature type="region of interest" description="Disordered" evidence="10">
    <location>
        <begin position="68"/>
        <end position="94"/>
    </location>
</feature>
<reference evidence="11 12" key="1">
    <citation type="submission" date="2018-02" db="EMBL/GenBank/DDBJ databases">
        <title>Genome sequence of the basidiomycete white-rot fungus Phlebia centrifuga.</title>
        <authorList>
            <person name="Granchi Z."/>
            <person name="Peng M."/>
            <person name="de Vries R.P."/>
            <person name="Hilden K."/>
            <person name="Makela M.R."/>
            <person name="Grigoriev I."/>
            <person name="Riley R."/>
        </authorList>
    </citation>
    <scope>NUCLEOTIDE SEQUENCE [LARGE SCALE GENOMIC DNA]</scope>
    <source>
        <strain evidence="11 12">FBCC195</strain>
    </source>
</reference>